<dbReference type="InterPro" id="IPR006311">
    <property type="entry name" value="TAT_signal"/>
</dbReference>
<dbReference type="InterPro" id="IPR018946">
    <property type="entry name" value="PhoD-like_MPP"/>
</dbReference>
<dbReference type="Gene3D" id="3.60.21.70">
    <property type="entry name" value="PhoD-like phosphatase"/>
    <property type="match status" value="1"/>
</dbReference>
<gene>
    <name evidence="4" type="ORF">F8M49_10545</name>
</gene>
<evidence type="ECO:0000259" key="2">
    <source>
        <dbReference type="Pfam" id="PF09423"/>
    </source>
</evidence>
<dbReference type="InterPro" id="IPR029052">
    <property type="entry name" value="Metallo-depent_PP-like"/>
</dbReference>
<dbReference type="CDD" id="cd07389">
    <property type="entry name" value="MPP_PhoD"/>
    <property type="match status" value="1"/>
</dbReference>
<feature type="domain" description="Phospholipase D N-terminal" evidence="3">
    <location>
        <begin position="34"/>
        <end position="132"/>
    </location>
</feature>
<proteinExistence type="predicted"/>
<organism evidence="4 5">
    <name type="scientific">Rhodococcus zopfii</name>
    <dbReference type="NCBI Taxonomy" id="43772"/>
    <lineage>
        <taxon>Bacteria</taxon>
        <taxon>Bacillati</taxon>
        <taxon>Actinomycetota</taxon>
        <taxon>Actinomycetes</taxon>
        <taxon>Mycobacteriales</taxon>
        <taxon>Nocardiaceae</taxon>
        <taxon>Rhodococcus</taxon>
    </lineage>
</organism>
<keyword evidence="1" id="KW-0732">Signal</keyword>
<evidence type="ECO:0000256" key="1">
    <source>
        <dbReference type="SAM" id="SignalP"/>
    </source>
</evidence>
<dbReference type="InterPro" id="IPR038607">
    <property type="entry name" value="PhoD-like_sf"/>
</dbReference>
<accession>A0ABU3WNY2</accession>
<dbReference type="Pfam" id="PF16655">
    <property type="entry name" value="PhoD_N"/>
    <property type="match status" value="1"/>
</dbReference>
<keyword evidence="5" id="KW-1185">Reference proteome</keyword>
<dbReference type="InterPro" id="IPR052900">
    <property type="entry name" value="Phospholipid_Metab_Enz"/>
</dbReference>
<feature type="domain" description="PhoD-like phosphatase metallophosphatase" evidence="2">
    <location>
        <begin position="145"/>
        <end position="505"/>
    </location>
</feature>
<dbReference type="EMBL" id="WBMO01000001">
    <property type="protein sequence ID" value="MDV2475705.1"/>
    <property type="molecule type" value="Genomic_DNA"/>
</dbReference>
<feature type="signal peptide" evidence="1">
    <location>
        <begin position="1"/>
        <end position="27"/>
    </location>
</feature>
<dbReference type="PROSITE" id="PS51318">
    <property type="entry name" value="TAT"/>
    <property type="match status" value="1"/>
</dbReference>
<feature type="chain" id="PRO_5045529196" evidence="1">
    <location>
        <begin position="28"/>
        <end position="544"/>
    </location>
</feature>
<sequence length="544" mass="58102">MSRRVVLRSGAIVAGVAALGTAAPASAAPAAFAHGVASGDPLPDRVILWTRVTPAPEATPGSGSGPDTEVRWEIATDEGFRAVTASGSVTATAAADHTVKVDATGLDPDTTYFYRFTAVESGAASATGRTRTAPDDGASLARLRLGVVSCANWEDGFFSAYRHLAARTDLDAIVHLGDYLYEYASGEYAPDSGPVRRHAPLRETVTLTDYRIRHGEYKTDPDLQALHARLPWIVTWDDHEFANDAWSGGAENHDPVTEGPWGARVAAARRAYLEWMPVRVAGAEPRLYRRLRFGDLAELSMLDLRSYRSAQVRLGPGLREIDDPARSITGAEQMAWLNAGITSSATRWQLVGNSVMISPLLIPPLDTRTTAAVTELLGIPAAGVPVNPDQWDGYSADRRRLLEAIASAGRRNVVFLTGDIHTSWACDVPVDAAAYPAGGSVATELVVASVTSQNIDDLLGAAPRTSSPGIEAAVRNLNRHVRYVELDSHGFGVLDVTPDAVQMDWMYVLDRADPATAARHGASMRVTAGSARVEPTAPLDAVVR</sequence>
<dbReference type="PANTHER" id="PTHR43606">
    <property type="entry name" value="PHOSPHATASE, PUTATIVE (AFU_ORTHOLOGUE AFUA_6G08710)-RELATED"/>
    <property type="match status" value="1"/>
</dbReference>
<protein>
    <submittedName>
        <fullName evidence="4">Alkaline phosphatase</fullName>
    </submittedName>
</protein>
<reference evidence="4 5" key="1">
    <citation type="submission" date="2019-10" db="EMBL/GenBank/DDBJ databases">
        <title>Draft Genome Assembly of Rhodococcus zopfii DSM44189.</title>
        <authorList>
            <person name="Sutton J.M."/>
            <person name="Akob D.M."/>
            <person name="Bushman T.J."/>
        </authorList>
    </citation>
    <scope>NUCLEOTIDE SEQUENCE [LARGE SCALE GENOMIC DNA]</scope>
    <source>
        <strain evidence="4 5">DSM 44189</strain>
    </source>
</reference>
<dbReference type="Gene3D" id="2.60.40.380">
    <property type="entry name" value="Purple acid phosphatase-like, N-terminal"/>
    <property type="match status" value="1"/>
</dbReference>
<evidence type="ECO:0000313" key="5">
    <source>
        <dbReference type="Proteomes" id="UP001275440"/>
    </source>
</evidence>
<name>A0ABU3WNY2_9NOCA</name>
<dbReference type="Pfam" id="PF09423">
    <property type="entry name" value="PhoD"/>
    <property type="match status" value="1"/>
</dbReference>
<dbReference type="Proteomes" id="UP001275440">
    <property type="component" value="Unassembled WGS sequence"/>
</dbReference>
<dbReference type="InterPro" id="IPR032093">
    <property type="entry name" value="PhoD_N"/>
</dbReference>
<dbReference type="SUPFAM" id="SSF56300">
    <property type="entry name" value="Metallo-dependent phosphatases"/>
    <property type="match status" value="1"/>
</dbReference>
<dbReference type="PANTHER" id="PTHR43606:SF2">
    <property type="entry name" value="ALKALINE PHOSPHATASE FAMILY PROTEIN (AFU_ORTHOLOGUE AFUA_5G03860)"/>
    <property type="match status" value="1"/>
</dbReference>
<evidence type="ECO:0000313" key="4">
    <source>
        <dbReference type="EMBL" id="MDV2475705.1"/>
    </source>
</evidence>
<evidence type="ECO:0000259" key="3">
    <source>
        <dbReference type="Pfam" id="PF16655"/>
    </source>
</evidence>
<comment type="caution">
    <text evidence="4">The sequence shown here is derived from an EMBL/GenBank/DDBJ whole genome shotgun (WGS) entry which is preliminary data.</text>
</comment>